<keyword evidence="2" id="KW-1185">Reference proteome</keyword>
<keyword evidence="1" id="KW-0378">Hydrolase</keyword>
<comment type="caution">
    <text evidence="1">The sequence shown here is derived from an EMBL/GenBank/DDBJ whole genome shotgun (WGS) entry which is preliminary data.</text>
</comment>
<name>A0ACB5R6I0_9BURK</name>
<evidence type="ECO:0000313" key="2">
    <source>
        <dbReference type="Proteomes" id="UP001055013"/>
    </source>
</evidence>
<gene>
    <name evidence="1" type="ORF">CBA19CS22_37955</name>
</gene>
<accession>A0ACB5R6I0</accession>
<sequence>MKELLLTQEILRSILDYDPATGHFTRKSGRGGTVTGSRAGTLRRGYIWISVNNKLYVAHRLAWLYVHGRWPKEQIDHINMVKSDNRIENLREATYSENGRNRPIPKSNKSGYRGVCFHKQFQKWNANIHHHGKHYSLGLFDSPEEASRAYQRAAQQLHGSFIPLAEEGALT</sequence>
<reference evidence="1" key="1">
    <citation type="submission" date="2021-09" db="EMBL/GenBank/DDBJ databases">
        <title>Isolation and characterization of 3-chlorobenzoate degrading bacteria from soils in Shizuoka.</title>
        <authorList>
            <person name="Ifat A."/>
            <person name="Ogawa N."/>
            <person name="Kimbara K."/>
            <person name="Moriuchi R."/>
            <person name="Dohra H."/>
            <person name="Shintani M."/>
        </authorList>
    </citation>
    <scope>NUCLEOTIDE SEQUENCE</scope>
    <source>
        <strain evidence="1">19CS2-2</strain>
    </source>
</reference>
<keyword evidence="1" id="KW-0540">Nuclease</keyword>
<dbReference type="EMBL" id="BPUR01000041">
    <property type="protein sequence ID" value="GJH22455.1"/>
    <property type="molecule type" value="Genomic_DNA"/>
</dbReference>
<evidence type="ECO:0000313" key="1">
    <source>
        <dbReference type="EMBL" id="GJH22455.1"/>
    </source>
</evidence>
<organism evidence="1 2">
    <name type="scientific">Caballeronia novacaledonica</name>
    <dbReference type="NCBI Taxonomy" id="1544861"/>
    <lineage>
        <taxon>Bacteria</taxon>
        <taxon>Pseudomonadati</taxon>
        <taxon>Pseudomonadota</taxon>
        <taxon>Betaproteobacteria</taxon>
        <taxon>Burkholderiales</taxon>
        <taxon>Burkholderiaceae</taxon>
        <taxon>Caballeronia</taxon>
    </lineage>
</organism>
<keyword evidence="1" id="KW-0255">Endonuclease</keyword>
<dbReference type="Proteomes" id="UP001055013">
    <property type="component" value="Unassembled WGS sequence"/>
</dbReference>
<proteinExistence type="predicted"/>
<protein>
    <submittedName>
        <fullName evidence="1">HNH endonuclease</fullName>
    </submittedName>
</protein>